<dbReference type="Gene3D" id="2.60.120.200">
    <property type="match status" value="1"/>
</dbReference>
<evidence type="ECO:0000313" key="14">
    <source>
        <dbReference type="EMBL" id="KAG9454602.1"/>
    </source>
</evidence>
<dbReference type="CDD" id="cd06899">
    <property type="entry name" value="lectin_legume_LecRK_Arcelin_ConA"/>
    <property type="match status" value="1"/>
</dbReference>
<evidence type="ECO:0000256" key="2">
    <source>
        <dbReference type="ARBA" id="ARBA00008536"/>
    </source>
</evidence>
<name>A0AAV7F3U6_ARIFI</name>
<dbReference type="InterPro" id="IPR050528">
    <property type="entry name" value="L-type_Lectin-RKs"/>
</dbReference>
<keyword evidence="10 12" id="KW-1133">Transmembrane helix</keyword>
<dbReference type="InterPro" id="IPR011009">
    <property type="entry name" value="Kinase-like_dom_sf"/>
</dbReference>
<dbReference type="InterPro" id="IPR013320">
    <property type="entry name" value="ConA-like_dom_sf"/>
</dbReference>
<dbReference type="PANTHER" id="PTHR27007">
    <property type="match status" value="1"/>
</dbReference>
<evidence type="ECO:0000256" key="5">
    <source>
        <dbReference type="ARBA" id="ARBA00022692"/>
    </source>
</evidence>
<sequence>MRRPCRRTESTDIAFSAMFIFKIFLTTILFRCARADDSTDFVYNGFRDADLILGNLATVTRNGLLRLTNYTQMQKGRAFYRPPLHFKSSSNRNATLSFSTTYVFAIVPENPNFQGHGFAFVVSPSVVLPGSLPAQFFGVFNSSNNGESSNHVFAIEHDTGKDSGFGDVDGNHIGIDVNGLVSLTAAPAAYFTDDGRWHNFSLSSGIPFQAWIEYDGVSKRIAVTVAPVTVPKPRRPLLSASLDLAPVLLDPMYIGFSSATSQLVASHYILGWSFKMNGQAPALDLSSLPRLPRTTPKPRPKILTIGLPIILVSLVLAVVSAAVIVVRRRIKYSEGVASGLLYLHEEWEQMVLHRDVKASNVLLDGGLNGKLGDFGLARLYDHGAGPRTTHIVGTIGYMAPELAETSKASPSSDVFAFGVFLLEVATGKRPVEASTVSGEELVLTEWVFSCWKRGLILETSDPKLGGDHRAEEMELVLKLGLLCSHPVAGARPSMTQVLQILNGDAPLTETVAWSILESTEHYHSSTTPPHSSSTEYGFSQTASVVESLLSGGR</sequence>
<gene>
    <name evidence="14" type="ORF">H6P81_007506</name>
</gene>
<evidence type="ECO:0000256" key="11">
    <source>
        <dbReference type="ARBA" id="ARBA00023136"/>
    </source>
</evidence>
<comment type="caution">
    <text evidence="14">The sequence shown here is derived from an EMBL/GenBank/DDBJ whole genome shotgun (WGS) entry which is preliminary data.</text>
</comment>
<proteinExistence type="inferred from homology"/>
<evidence type="ECO:0000256" key="12">
    <source>
        <dbReference type="SAM" id="Phobius"/>
    </source>
</evidence>
<organism evidence="14 15">
    <name type="scientific">Aristolochia fimbriata</name>
    <name type="common">White veined hardy Dutchman's pipe vine</name>
    <dbReference type="NCBI Taxonomy" id="158543"/>
    <lineage>
        <taxon>Eukaryota</taxon>
        <taxon>Viridiplantae</taxon>
        <taxon>Streptophyta</taxon>
        <taxon>Embryophyta</taxon>
        <taxon>Tracheophyta</taxon>
        <taxon>Spermatophyta</taxon>
        <taxon>Magnoliopsida</taxon>
        <taxon>Magnoliidae</taxon>
        <taxon>Piperales</taxon>
        <taxon>Aristolochiaceae</taxon>
        <taxon>Aristolochia</taxon>
    </lineage>
</organism>
<dbReference type="Proteomes" id="UP000825729">
    <property type="component" value="Unassembled WGS sequence"/>
</dbReference>
<evidence type="ECO:0000256" key="3">
    <source>
        <dbReference type="ARBA" id="ARBA00010217"/>
    </source>
</evidence>
<dbReference type="GO" id="GO:0005886">
    <property type="term" value="C:plasma membrane"/>
    <property type="evidence" value="ECO:0007669"/>
    <property type="project" value="UniProtKB-SubCell"/>
</dbReference>
<dbReference type="InterPro" id="IPR000719">
    <property type="entry name" value="Prot_kinase_dom"/>
</dbReference>
<dbReference type="InterPro" id="IPR001220">
    <property type="entry name" value="Legume_lectin_dom"/>
</dbReference>
<evidence type="ECO:0000256" key="4">
    <source>
        <dbReference type="ARBA" id="ARBA00022475"/>
    </source>
</evidence>
<evidence type="ECO:0000256" key="10">
    <source>
        <dbReference type="ARBA" id="ARBA00022989"/>
    </source>
</evidence>
<dbReference type="AlphaFoldDB" id="A0AAV7F3U6"/>
<dbReference type="PROSITE" id="PS50011">
    <property type="entry name" value="PROTEIN_KINASE_DOM"/>
    <property type="match status" value="1"/>
</dbReference>
<dbReference type="SUPFAM" id="SSF49899">
    <property type="entry name" value="Concanavalin A-like lectins/glucanases"/>
    <property type="match status" value="1"/>
</dbReference>
<keyword evidence="5 12" id="KW-0812">Transmembrane</keyword>
<evidence type="ECO:0000259" key="13">
    <source>
        <dbReference type="PROSITE" id="PS50011"/>
    </source>
</evidence>
<dbReference type="GO" id="GO:0005524">
    <property type="term" value="F:ATP binding"/>
    <property type="evidence" value="ECO:0007669"/>
    <property type="project" value="UniProtKB-KW"/>
</dbReference>
<evidence type="ECO:0000256" key="7">
    <source>
        <dbReference type="ARBA" id="ARBA00022734"/>
    </source>
</evidence>
<accession>A0AAV7F3U6</accession>
<dbReference type="SMART" id="SM00220">
    <property type="entry name" value="S_TKc"/>
    <property type="match status" value="1"/>
</dbReference>
<dbReference type="GO" id="GO:0004672">
    <property type="term" value="F:protein kinase activity"/>
    <property type="evidence" value="ECO:0007669"/>
    <property type="project" value="InterPro"/>
</dbReference>
<dbReference type="SUPFAM" id="SSF56112">
    <property type="entry name" value="Protein kinase-like (PK-like)"/>
    <property type="match status" value="1"/>
</dbReference>
<feature type="transmembrane region" description="Helical" evidence="12">
    <location>
        <begin position="302"/>
        <end position="326"/>
    </location>
</feature>
<dbReference type="InterPro" id="IPR008271">
    <property type="entry name" value="Ser/Thr_kinase_AS"/>
</dbReference>
<dbReference type="Pfam" id="PF00069">
    <property type="entry name" value="Pkinase"/>
    <property type="match status" value="1"/>
</dbReference>
<keyword evidence="11 12" id="KW-0472">Membrane</keyword>
<evidence type="ECO:0000256" key="8">
    <source>
        <dbReference type="ARBA" id="ARBA00022741"/>
    </source>
</evidence>
<comment type="subcellular location">
    <subcellularLocation>
        <location evidence="1">Cell membrane</location>
        <topology evidence="1">Single-pass type I membrane protein</topology>
    </subcellularLocation>
</comment>
<comment type="similarity">
    <text evidence="3">In the C-terminal section; belongs to the protein kinase superfamily. Ser/Thr protein kinase family.</text>
</comment>
<feature type="transmembrane region" description="Helical" evidence="12">
    <location>
        <begin position="12"/>
        <end position="30"/>
    </location>
</feature>
<evidence type="ECO:0000256" key="9">
    <source>
        <dbReference type="ARBA" id="ARBA00022840"/>
    </source>
</evidence>
<comment type="similarity">
    <text evidence="2">In the N-terminal section; belongs to the leguminous lectin family.</text>
</comment>
<keyword evidence="15" id="KW-1185">Reference proteome</keyword>
<protein>
    <recommendedName>
        <fullName evidence="13">Protein kinase domain-containing protein</fullName>
    </recommendedName>
</protein>
<keyword evidence="9" id="KW-0067">ATP-binding</keyword>
<dbReference type="Pfam" id="PF00139">
    <property type="entry name" value="Lectin_legB"/>
    <property type="match status" value="1"/>
</dbReference>
<keyword evidence="7" id="KW-0430">Lectin</keyword>
<evidence type="ECO:0000313" key="15">
    <source>
        <dbReference type="Proteomes" id="UP000825729"/>
    </source>
</evidence>
<feature type="domain" description="Protein kinase" evidence="13">
    <location>
        <begin position="167"/>
        <end position="508"/>
    </location>
</feature>
<dbReference type="FunFam" id="1.10.510.10:FF:000517">
    <property type="entry name" value="Putative receptor kinase Lecrk"/>
    <property type="match status" value="1"/>
</dbReference>
<keyword evidence="4" id="KW-1003">Cell membrane</keyword>
<dbReference type="Gene3D" id="1.10.510.10">
    <property type="entry name" value="Transferase(Phosphotransferase) domain 1"/>
    <property type="match status" value="1"/>
</dbReference>
<evidence type="ECO:0000256" key="1">
    <source>
        <dbReference type="ARBA" id="ARBA00004251"/>
    </source>
</evidence>
<keyword evidence="8" id="KW-0547">Nucleotide-binding</keyword>
<dbReference type="FunFam" id="2.60.120.200:FF:000112">
    <property type="entry name" value="L-type lectin-domain containing receptor kinase V.9"/>
    <property type="match status" value="1"/>
</dbReference>
<reference evidence="14 15" key="1">
    <citation type="submission" date="2021-07" db="EMBL/GenBank/DDBJ databases">
        <title>The Aristolochia fimbriata genome: insights into angiosperm evolution, floral development and chemical biosynthesis.</title>
        <authorList>
            <person name="Jiao Y."/>
        </authorList>
    </citation>
    <scope>NUCLEOTIDE SEQUENCE [LARGE SCALE GENOMIC DNA]</scope>
    <source>
        <strain evidence="14">IBCAS-2021</strain>
        <tissue evidence="14">Leaf</tissue>
    </source>
</reference>
<dbReference type="EMBL" id="JAINDJ010000003">
    <property type="protein sequence ID" value="KAG9454602.1"/>
    <property type="molecule type" value="Genomic_DNA"/>
</dbReference>
<keyword evidence="6" id="KW-0732">Signal</keyword>
<dbReference type="PROSITE" id="PS00108">
    <property type="entry name" value="PROTEIN_KINASE_ST"/>
    <property type="match status" value="1"/>
</dbReference>
<evidence type="ECO:0000256" key="6">
    <source>
        <dbReference type="ARBA" id="ARBA00022729"/>
    </source>
</evidence>
<dbReference type="GO" id="GO:0030246">
    <property type="term" value="F:carbohydrate binding"/>
    <property type="evidence" value="ECO:0007669"/>
    <property type="project" value="UniProtKB-KW"/>
</dbReference>